<comment type="subcellular location">
    <subcellularLocation>
        <location evidence="1">Cell membrane</location>
        <topology evidence="1">Multi-pass membrane protein</topology>
    </subcellularLocation>
</comment>
<name>A0ABR8XPZ2_9BACL</name>
<evidence type="ECO:0000256" key="1">
    <source>
        <dbReference type="ARBA" id="ARBA00004651"/>
    </source>
</evidence>
<evidence type="ECO:0000256" key="4">
    <source>
        <dbReference type="ARBA" id="ARBA00022989"/>
    </source>
</evidence>
<keyword evidence="2" id="KW-1003">Cell membrane</keyword>
<dbReference type="Proteomes" id="UP000600565">
    <property type="component" value="Unassembled WGS sequence"/>
</dbReference>
<keyword evidence="4 6" id="KW-1133">Transmembrane helix</keyword>
<keyword evidence="8" id="KW-1185">Reference proteome</keyword>
<dbReference type="EMBL" id="JACSPW010000012">
    <property type="protein sequence ID" value="MBD8033969.1"/>
    <property type="molecule type" value="Genomic_DNA"/>
</dbReference>
<comment type="caution">
    <text evidence="7">The sequence shown here is derived from an EMBL/GenBank/DDBJ whole genome shotgun (WGS) entry which is preliminary data.</text>
</comment>
<proteinExistence type="predicted"/>
<accession>A0ABR8XPZ2</accession>
<evidence type="ECO:0000313" key="7">
    <source>
        <dbReference type="EMBL" id="MBD8033969.1"/>
    </source>
</evidence>
<dbReference type="RefSeq" id="WP_191704479.1">
    <property type="nucleotide sequence ID" value="NZ_JACSPW010000012.1"/>
</dbReference>
<dbReference type="InterPro" id="IPR001123">
    <property type="entry name" value="LeuE-type"/>
</dbReference>
<evidence type="ECO:0000313" key="8">
    <source>
        <dbReference type="Proteomes" id="UP000600565"/>
    </source>
</evidence>
<reference evidence="7 8" key="1">
    <citation type="submission" date="2020-08" db="EMBL/GenBank/DDBJ databases">
        <title>A Genomic Blueprint of the Chicken Gut Microbiome.</title>
        <authorList>
            <person name="Gilroy R."/>
            <person name="Ravi A."/>
            <person name="Getino M."/>
            <person name="Pursley I."/>
            <person name="Horton D.L."/>
            <person name="Alikhan N.-F."/>
            <person name="Baker D."/>
            <person name="Gharbi K."/>
            <person name="Hall N."/>
            <person name="Watson M."/>
            <person name="Adriaenssens E.M."/>
            <person name="Foster-Nyarko E."/>
            <person name="Jarju S."/>
            <person name="Secka A."/>
            <person name="Antonio M."/>
            <person name="Oren A."/>
            <person name="Chaudhuri R."/>
            <person name="La Ragione R.M."/>
            <person name="Hildebrand F."/>
            <person name="Pallen M.J."/>
        </authorList>
    </citation>
    <scope>NUCLEOTIDE SEQUENCE [LARGE SCALE GENOMIC DNA]</scope>
    <source>
        <strain evidence="7 8">Sa1YVA6</strain>
    </source>
</reference>
<evidence type="ECO:0000256" key="3">
    <source>
        <dbReference type="ARBA" id="ARBA00022692"/>
    </source>
</evidence>
<protein>
    <submittedName>
        <fullName evidence="7">LysE family translocator</fullName>
    </submittedName>
</protein>
<dbReference type="PANTHER" id="PTHR30086:SF20">
    <property type="entry name" value="ARGININE EXPORTER PROTEIN ARGO-RELATED"/>
    <property type="match status" value="1"/>
</dbReference>
<feature type="transmembrane region" description="Helical" evidence="6">
    <location>
        <begin position="145"/>
        <end position="169"/>
    </location>
</feature>
<sequence length="206" mass="22408">MENIVFFIIASVLLIILPGPDTAIVTKNTIVNGQKGGLQTMLGSCVGLTVHTIAAVAGLSALIVKSAVAFTVLKYVGAAYLCYLGIKTLLAMRVKNTEIDEVPTIEVKGNSYFRQGLVTNITNPKVAVFFLTFLPQFLSAGSEPFWPFLTMGIIYIVLTFVWFAVYVFLLNKIRNFMKKPATQSAIEGLTGAVLIGFGMKLAFEKQ</sequence>
<feature type="transmembrane region" description="Helical" evidence="6">
    <location>
        <begin position="39"/>
        <end position="60"/>
    </location>
</feature>
<gene>
    <name evidence="7" type="ORF">H9632_12935</name>
</gene>
<dbReference type="PANTHER" id="PTHR30086">
    <property type="entry name" value="ARGININE EXPORTER PROTEIN ARGO"/>
    <property type="match status" value="1"/>
</dbReference>
<dbReference type="PIRSF" id="PIRSF006324">
    <property type="entry name" value="LeuE"/>
    <property type="match status" value="1"/>
</dbReference>
<keyword evidence="3 6" id="KW-0812">Transmembrane</keyword>
<organism evidence="7 8">
    <name type="scientific">Solibacillus merdavium</name>
    <dbReference type="NCBI Taxonomy" id="2762218"/>
    <lineage>
        <taxon>Bacteria</taxon>
        <taxon>Bacillati</taxon>
        <taxon>Bacillota</taxon>
        <taxon>Bacilli</taxon>
        <taxon>Bacillales</taxon>
        <taxon>Caryophanaceae</taxon>
        <taxon>Solibacillus</taxon>
    </lineage>
</organism>
<evidence type="ECO:0000256" key="2">
    <source>
        <dbReference type="ARBA" id="ARBA00022475"/>
    </source>
</evidence>
<evidence type="ECO:0000256" key="5">
    <source>
        <dbReference type="ARBA" id="ARBA00023136"/>
    </source>
</evidence>
<evidence type="ECO:0000256" key="6">
    <source>
        <dbReference type="SAM" id="Phobius"/>
    </source>
</evidence>
<dbReference type="Pfam" id="PF01810">
    <property type="entry name" value="LysE"/>
    <property type="match status" value="1"/>
</dbReference>
<feature type="transmembrane region" description="Helical" evidence="6">
    <location>
        <begin position="67"/>
        <end position="86"/>
    </location>
</feature>
<keyword evidence="5 6" id="KW-0472">Membrane</keyword>